<keyword evidence="2" id="KW-0472">Membrane</keyword>
<keyword evidence="5" id="KW-1185">Reference proteome</keyword>
<proteinExistence type="predicted"/>
<evidence type="ECO:0000313" key="4">
    <source>
        <dbReference type="EMBL" id="MEE4546704.1"/>
    </source>
</evidence>
<dbReference type="NCBIfam" id="NF041390">
    <property type="entry name" value="TadE_Rv3655c"/>
    <property type="match status" value="1"/>
</dbReference>
<dbReference type="EMBL" id="JAZEWV010000051">
    <property type="protein sequence ID" value="MEE4546704.1"/>
    <property type="molecule type" value="Genomic_DNA"/>
</dbReference>
<reference evidence="4 5" key="1">
    <citation type="submission" date="2023-12" db="EMBL/GenBank/DDBJ databases">
        <title>Streptomyces sp. V4-01.</title>
        <authorList>
            <person name="Somphong A."/>
            <person name="Phongsopitanun W."/>
        </authorList>
    </citation>
    <scope>NUCLEOTIDE SEQUENCE [LARGE SCALE GENOMIC DNA]</scope>
    <source>
        <strain evidence="4 5">V4-01</strain>
    </source>
</reference>
<dbReference type="InterPro" id="IPR012495">
    <property type="entry name" value="TadE-like_dom"/>
</dbReference>
<dbReference type="Proteomes" id="UP001344658">
    <property type="component" value="Unassembled WGS sequence"/>
</dbReference>
<name>A0ABU7PLJ0_9ACTN</name>
<comment type="caution">
    <text evidence="4">The sequence shown here is derived from an EMBL/GenBank/DDBJ whole genome shotgun (WGS) entry which is preliminary data.</text>
</comment>
<evidence type="ECO:0000256" key="2">
    <source>
        <dbReference type="SAM" id="Phobius"/>
    </source>
</evidence>
<dbReference type="RefSeq" id="WP_330800424.1">
    <property type="nucleotide sequence ID" value="NZ_JAZEWV010000051.1"/>
</dbReference>
<keyword evidence="2" id="KW-0812">Transmembrane</keyword>
<keyword evidence="2" id="KW-1133">Transmembrane helix</keyword>
<organism evidence="4 5">
    <name type="scientific">Actinacidiphila polyblastidii</name>
    <dbReference type="NCBI Taxonomy" id="3110430"/>
    <lineage>
        <taxon>Bacteria</taxon>
        <taxon>Bacillati</taxon>
        <taxon>Actinomycetota</taxon>
        <taxon>Actinomycetes</taxon>
        <taxon>Kitasatosporales</taxon>
        <taxon>Streptomycetaceae</taxon>
        <taxon>Actinacidiphila</taxon>
    </lineage>
</organism>
<evidence type="ECO:0000256" key="1">
    <source>
        <dbReference type="SAM" id="MobiDB-lite"/>
    </source>
</evidence>
<evidence type="ECO:0000313" key="5">
    <source>
        <dbReference type="Proteomes" id="UP001344658"/>
    </source>
</evidence>
<dbReference type="InterPro" id="IPR049790">
    <property type="entry name" value="Rv3655c/TadE"/>
</dbReference>
<feature type="region of interest" description="Disordered" evidence="1">
    <location>
        <begin position="1"/>
        <end position="21"/>
    </location>
</feature>
<protein>
    <submittedName>
        <fullName evidence="4">TadE family type IV pilus minor pilin</fullName>
    </submittedName>
</protein>
<feature type="transmembrane region" description="Helical" evidence="2">
    <location>
        <begin position="29"/>
        <end position="51"/>
    </location>
</feature>
<evidence type="ECO:0000259" key="3">
    <source>
        <dbReference type="Pfam" id="PF07811"/>
    </source>
</evidence>
<gene>
    <name evidence="4" type="ORF">V2S66_32660</name>
</gene>
<feature type="domain" description="TadE-like" evidence="3">
    <location>
        <begin position="22"/>
        <end position="64"/>
    </location>
</feature>
<accession>A0ABU7PLJ0</accession>
<dbReference type="Pfam" id="PF07811">
    <property type="entry name" value="TadE"/>
    <property type="match status" value="1"/>
</dbReference>
<sequence length="139" mass="14114">MSRSESRRRAGAGQPGSGRDQGYVTAESAMVIPMLVALTGLLIWGLMAAAAQVRCVDAARAAARQAARSETPAVVRAAARQAAPSGARISVSRADGLVRVRVVVPAPRFPLTLVAEAAALDEDAVDEGAVDAARGGGVP</sequence>